<evidence type="ECO:0000259" key="1">
    <source>
        <dbReference type="PROSITE" id="PS50883"/>
    </source>
</evidence>
<accession>A0A6S6XN46</accession>
<evidence type="ECO:0000313" key="3">
    <source>
        <dbReference type="EMBL" id="CAB1367331.1"/>
    </source>
</evidence>
<feature type="domain" description="EAL" evidence="1">
    <location>
        <begin position="1"/>
        <end position="230"/>
    </location>
</feature>
<dbReference type="Gene3D" id="1.10.3210.10">
    <property type="entry name" value="Hypothetical protein af1432"/>
    <property type="match status" value="1"/>
</dbReference>
<protein>
    <recommendedName>
        <fullName evidence="5">Diguanylate phosphodiesterase</fullName>
    </recommendedName>
</protein>
<reference evidence="3 4" key="1">
    <citation type="submission" date="2020-03" db="EMBL/GenBank/DDBJ databases">
        <authorList>
            <consortium name="Genoscope - CEA"/>
            <person name="William W."/>
        </authorList>
    </citation>
    <scope>NUCLEOTIDE SEQUENCE [LARGE SCALE GENOMIC DNA]</scope>
    <source>
        <strain evidence="4">DSM 16959</strain>
    </source>
</reference>
<dbReference type="KEGG" id="doe:DENOEST_0159"/>
<dbReference type="PROSITE" id="PS50883">
    <property type="entry name" value="EAL"/>
    <property type="match status" value="1"/>
</dbReference>
<dbReference type="EMBL" id="LR778301">
    <property type="protein sequence ID" value="CAB1367331.1"/>
    <property type="molecule type" value="Genomic_DNA"/>
</dbReference>
<dbReference type="Pfam" id="PF08668">
    <property type="entry name" value="HDOD"/>
    <property type="match status" value="1"/>
</dbReference>
<dbReference type="Pfam" id="PF00563">
    <property type="entry name" value="EAL"/>
    <property type="match status" value="1"/>
</dbReference>
<dbReference type="SUPFAM" id="SSF109604">
    <property type="entry name" value="HD-domain/PDEase-like"/>
    <property type="match status" value="1"/>
</dbReference>
<dbReference type="SUPFAM" id="SSF141868">
    <property type="entry name" value="EAL domain-like"/>
    <property type="match status" value="1"/>
</dbReference>
<dbReference type="PANTHER" id="PTHR33525">
    <property type="match status" value="1"/>
</dbReference>
<dbReference type="Proteomes" id="UP000515733">
    <property type="component" value="Chromosome"/>
</dbReference>
<dbReference type="InterPro" id="IPR052340">
    <property type="entry name" value="RNase_Y/CdgJ"/>
</dbReference>
<evidence type="ECO:0000259" key="2">
    <source>
        <dbReference type="PROSITE" id="PS51833"/>
    </source>
</evidence>
<feature type="domain" description="HDOD" evidence="2">
    <location>
        <begin position="224"/>
        <end position="413"/>
    </location>
</feature>
<dbReference type="PROSITE" id="PS51833">
    <property type="entry name" value="HDOD"/>
    <property type="match status" value="1"/>
</dbReference>
<dbReference type="InterPro" id="IPR013976">
    <property type="entry name" value="HDOD"/>
</dbReference>
<name>A0A6S6XN46_9PROT</name>
<gene>
    <name evidence="3" type="ORF">DENOEST_0159</name>
</gene>
<keyword evidence="4" id="KW-1185">Reference proteome</keyword>
<sequence>MQRPDKCGIIATVILDTGRSPGWRPSMDNTKYSFAYQPILNAAQASVAVELIYRRENGDHEPAVVADAVVSAFIHSGLDDLLRLRRAFVPASPALLESELLNLLPADRFALEMDLSTVQACTERCQELRAQGFRIVIDLSGMAVTDLASLGESAAQADVVKFDAAPVVAGECDDLVMEAWGQGAQLYARSVDKTEQFEVLRRKGFHLFQGYYFARCTEITGERADPQKLAVLDLLSKLAADEDDRILEDTFKTDPVLSVHLLRLVNSSAFALPTSIRSLKHAFSILGRKQLTRWLQVLLYVLNGDGKASPLMELALRRARFMEYVLTYRTHHSSSLLQEEAYMVGLLSLADVLMSWPMEKVVKRLNLADELREALVDRRRPLGRLIVLCEALEQADFDQVDAISAELLLTQEDVMTAQNEALAWAQRICEGGGEDSAQQQQPQSDGQ</sequence>
<dbReference type="SMART" id="SM00052">
    <property type="entry name" value="EAL"/>
    <property type="match status" value="1"/>
</dbReference>
<proteinExistence type="predicted"/>
<organism evidence="3 4">
    <name type="scientific">Denitratisoma oestradiolicum</name>
    <dbReference type="NCBI Taxonomy" id="311182"/>
    <lineage>
        <taxon>Bacteria</taxon>
        <taxon>Pseudomonadati</taxon>
        <taxon>Pseudomonadota</taxon>
        <taxon>Betaproteobacteria</taxon>
        <taxon>Nitrosomonadales</taxon>
        <taxon>Sterolibacteriaceae</taxon>
        <taxon>Denitratisoma</taxon>
    </lineage>
</organism>
<dbReference type="Gene3D" id="3.20.20.450">
    <property type="entry name" value="EAL domain"/>
    <property type="match status" value="1"/>
</dbReference>
<dbReference type="PIRSF" id="PIRSF003180">
    <property type="entry name" value="DiGMPpdiest_YuxH"/>
    <property type="match status" value="1"/>
</dbReference>
<dbReference type="InterPro" id="IPR035919">
    <property type="entry name" value="EAL_sf"/>
</dbReference>
<evidence type="ECO:0000313" key="4">
    <source>
        <dbReference type="Proteomes" id="UP000515733"/>
    </source>
</evidence>
<dbReference type="InterPro" id="IPR014408">
    <property type="entry name" value="dGMP_Pdiesterase_EAL/HD-GYP"/>
</dbReference>
<dbReference type="PANTHER" id="PTHR33525:SF4">
    <property type="entry name" value="CYCLIC DI-GMP PHOSPHODIESTERASE CDGJ"/>
    <property type="match status" value="1"/>
</dbReference>
<dbReference type="InterPro" id="IPR001633">
    <property type="entry name" value="EAL_dom"/>
</dbReference>
<evidence type="ECO:0008006" key="5">
    <source>
        <dbReference type="Google" id="ProtNLM"/>
    </source>
</evidence>
<dbReference type="AlphaFoldDB" id="A0A6S6XN46"/>